<sequence length="67" mass="7619">MFCSYVRLMYFDIHSSVLNSYQHLACKMERSGGSPHRVQDDTRSSARSTWTTSPFSALNMAHPHPDA</sequence>
<protein>
    <submittedName>
        <fullName evidence="2">Uncharacterized protein</fullName>
    </submittedName>
</protein>
<evidence type="ECO:0000256" key="1">
    <source>
        <dbReference type="SAM" id="MobiDB-lite"/>
    </source>
</evidence>
<proteinExistence type="predicted"/>
<dbReference type="Proteomes" id="UP001176940">
    <property type="component" value="Unassembled WGS sequence"/>
</dbReference>
<keyword evidence="3" id="KW-1185">Reference proteome</keyword>
<dbReference type="EMBL" id="CAUEEQ010064790">
    <property type="protein sequence ID" value="CAJ0965025.1"/>
    <property type="molecule type" value="Genomic_DNA"/>
</dbReference>
<organism evidence="2 3">
    <name type="scientific">Ranitomeya imitator</name>
    <name type="common">mimic poison frog</name>
    <dbReference type="NCBI Taxonomy" id="111125"/>
    <lineage>
        <taxon>Eukaryota</taxon>
        <taxon>Metazoa</taxon>
        <taxon>Chordata</taxon>
        <taxon>Craniata</taxon>
        <taxon>Vertebrata</taxon>
        <taxon>Euteleostomi</taxon>
        <taxon>Amphibia</taxon>
        <taxon>Batrachia</taxon>
        <taxon>Anura</taxon>
        <taxon>Neobatrachia</taxon>
        <taxon>Hyloidea</taxon>
        <taxon>Dendrobatidae</taxon>
        <taxon>Dendrobatinae</taxon>
        <taxon>Ranitomeya</taxon>
    </lineage>
</organism>
<accession>A0ABN9MH42</accession>
<gene>
    <name evidence="2" type="ORF">RIMI_LOCUS19876230</name>
</gene>
<evidence type="ECO:0000313" key="3">
    <source>
        <dbReference type="Proteomes" id="UP001176940"/>
    </source>
</evidence>
<comment type="caution">
    <text evidence="2">The sequence shown here is derived from an EMBL/GenBank/DDBJ whole genome shotgun (WGS) entry which is preliminary data.</text>
</comment>
<name>A0ABN9MH42_9NEOB</name>
<evidence type="ECO:0000313" key="2">
    <source>
        <dbReference type="EMBL" id="CAJ0965025.1"/>
    </source>
</evidence>
<feature type="region of interest" description="Disordered" evidence="1">
    <location>
        <begin position="30"/>
        <end position="67"/>
    </location>
</feature>
<reference evidence="2" key="1">
    <citation type="submission" date="2023-07" db="EMBL/GenBank/DDBJ databases">
        <authorList>
            <person name="Stuckert A."/>
        </authorList>
    </citation>
    <scope>NUCLEOTIDE SEQUENCE</scope>
</reference>